<feature type="compositionally biased region" description="Polar residues" evidence="1">
    <location>
        <begin position="43"/>
        <end position="55"/>
    </location>
</feature>
<organism evidence="2 3">
    <name type="scientific">Euroglyphus maynei</name>
    <name type="common">Mayne's house dust mite</name>
    <dbReference type="NCBI Taxonomy" id="6958"/>
    <lineage>
        <taxon>Eukaryota</taxon>
        <taxon>Metazoa</taxon>
        <taxon>Ecdysozoa</taxon>
        <taxon>Arthropoda</taxon>
        <taxon>Chelicerata</taxon>
        <taxon>Arachnida</taxon>
        <taxon>Acari</taxon>
        <taxon>Acariformes</taxon>
        <taxon>Sarcoptiformes</taxon>
        <taxon>Astigmata</taxon>
        <taxon>Psoroptidia</taxon>
        <taxon>Analgoidea</taxon>
        <taxon>Pyroglyphidae</taxon>
        <taxon>Pyroglyphinae</taxon>
        <taxon>Euroglyphus</taxon>
    </lineage>
</organism>
<protein>
    <submittedName>
        <fullName evidence="2">Uncharacterized protein</fullName>
    </submittedName>
</protein>
<feature type="region of interest" description="Disordered" evidence="1">
    <location>
        <begin position="24"/>
        <end position="55"/>
    </location>
</feature>
<evidence type="ECO:0000313" key="3">
    <source>
        <dbReference type="Proteomes" id="UP000194236"/>
    </source>
</evidence>
<feature type="compositionally biased region" description="Acidic residues" evidence="1">
    <location>
        <begin position="33"/>
        <end position="42"/>
    </location>
</feature>
<evidence type="ECO:0000313" key="2">
    <source>
        <dbReference type="EMBL" id="OTF71039.1"/>
    </source>
</evidence>
<proteinExistence type="predicted"/>
<keyword evidence="3" id="KW-1185">Reference proteome</keyword>
<dbReference type="Proteomes" id="UP000194236">
    <property type="component" value="Unassembled WGS sequence"/>
</dbReference>
<accession>A0A1Y3ARF9</accession>
<name>A0A1Y3ARF9_EURMA</name>
<dbReference type="AlphaFoldDB" id="A0A1Y3ARF9"/>
<comment type="caution">
    <text evidence="2">The sequence shown here is derived from an EMBL/GenBank/DDBJ whole genome shotgun (WGS) entry which is preliminary data.</text>
</comment>
<gene>
    <name evidence="2" type="ORF">BLA29_012442</name>
</gene>
<evidence type="ECO:0000256" key="1">
    <source>
        <dbReference type="SAM" id="MobiDB-lite"/>
    </source>
</evidence>
<sequence length="55" mass="6030">MADTAIISSNDQYICNDSNCNPYGGYSESENITSEEDDDPSDQELNNGSSEITYL</sequence>
<dbReference type="EMBL" id="MUJZ01062846">
    <property type="protein sequence ID" value="OTF71039.1"/>
    <property type="molecule type" value="Genomic_DNA"/>
</dbReference>
<reference evidence="2 3" key="1">
    <citation type="submission" date="2017-03" db="EMBL/GenBank/DDBJ databases">
        <title>Genome Survey of Euroglyphus maynei.</title>
        <authorList>
            <person name="Arlian L.G."/>
            <person name="Morgan M.S."/>
            <person name="Rider S.D."/>
        </authorList>
    </citation>
    <scope>NUCLEOTIDE SEQUENCE [LARGE SCALE GENOMIC DNA]</scope>
    <source>
        <strain evidence="2">Arlian Lab</strain>
        <tissue evidence="2">Whole body</tissue>
    </source>
</reference>